<evidence type="ECO:0000313" key="2">
    <source>
        <dbReference type="Proteomes" id="UP000215453"/>
    </source>
</evidence>
<protein>
    <submittedName>
        <fullName evidence="1">Uncharacterized protein</fullName>
    </submittedName>
</protein>
<name>A0A1Y6LUU8_ZYMTR</name>
<organism evidence="1 2">
    <name type="scientific">Zymoseptoria tritici ST99CH_1A5</name>
    <dbReference type="NCBI Taxonomy" id="1276529"/>
    <lineage>
        <taxon>Eukaryota</taxon>
        <taxon>Fungi</taxon>
        <taxon>Dikarya</taxon>
        <taxon>Ascomycota</taxon>
        <taxon>Pezizomycotina</taxon>
        <taxon>Dothideomycetes</taxon>
        <taxon>Dothideomycetidae</taxon>
        <taxon>Mycosphaerellales</taxon>
        <taxon>Mycosphaerellaceae</taxon>
        <taxon>Zymoseptoria</taxon>
    </lineage>
</organism>
<dbReference type="Proteomes" id="UP000215453">
    <property type="component" value="Chromosome 7"/>
</dbReference>
<reference evidence="1 2" key="1">
    <citation type="submission" date="2016-10" db="EMBL/GenBank/DDBJ databases">
        <authorList>
            <person name="Varghese N."/>
        </authorList>
    </citation>
    <scope>NUCLEOTIDE SEQUENCE [LARGE SCALE GENOMIC DNA]</scope>
</reference>
<proteinExistence type="predicted"/>
<gene>
    <name evidence="1" type="ORF">ZT1A5_G7874</name>
</gene>
<sequence>MFDESPPAEYHKEFPWLDKLFDPPDPANIQAIDDMIAANILPRELNSWFADRKKDAYAMGNYVELKLDFCIADNKLARSISIRYGVAVPPNFAASPIDVSVEVDLSAKDRRLDDFWPPHLVLEMMQQIKGLEAHTLWTLERLRSRVLLEREYARGVSSEAIERDLVRRFADLEDELRYEADRKKIPR</sequence>
<dbReference type="EMBL" id="LT882682">
    <property type="protein sequence ID" value="SMY26431.1"/>
    <property type="molecule type" value="Genomic_DNA"/>
</dbReference>
<evidence type="ECO:0000313" key="1">
    <source>
        <dbReference type="EMBL" id="SMY26431.1"/>
    </source>
</evidence>
<dbReference type="AlphaFoldDB" id="A0A1Y6LUU8"/>
<accession>A0A1Y6LUU8</accession>